<comment type="caution">
    <text evidence="14">Lacks conserved residue(s) required for the propagation of feature annotation.</text>
</comment>
<evidence type="ECO:0000256" key="10">
    <source>
        <dbReference type="ARBA" id="ARBA00023136"/>
    </source>
</evidence>
<comment type="function">
    <text evidence="14">Catalyzes the third of the four reactions of the long-chain fatty acids elongation cycle. This endoplasmic reticulum-bound enzymatic process, allows the addition of two carbons to the chain of long- and very long-chain fatty acids/VLCFAs per cycle. This enzyme catalyzes the dehydration of the 3-hydroxyacyl-CoA intermediate into trans-2,3-enoyl-CoA, within each cycle of fatty acid elongation. Thereby, it participates to the production of VLCFAs of different chain lengths that are involved in multiple biological processes as precursors of membrane lipids and lipid mediators.</text>
</comment>
<keyword evidence="8 14" id="KW-1133">Transmembrane helix</keyword>
<dbReference type="EC" id="4.2.1.134" evidence="4 14"/>
<evidence type="ECO:0000256" key="12">
    <source>
        <dbReference type="ARBA" id="ARBA00023239"/>
    </source>
</evidence>
<dbReference type="EMBL" id="VIBQ01000012">
    <property type="protein sequence ID" value="KAB8343172.1"/>
    <property type="molecule type" value="Genomic_DNA"/>
</dbReference>
<keyword evidence="16" id="KW-1185">Reference proteome</keyword>
<evidence type="ECO:0000256" key="14">
    <source>
        <dbReference type="RuleBase" id="RU363109"/>
    </source>
</evidence>
<proteinExistence type="inferred from homology"/>
<feature type="transmembrane region" description="Helical" evidence="14">
    <location>
        <begin position="27"/>
        <end position="52"/>
    </location>
</feature>
<keyword evidence="14" id="KW-0256">Endoplasmic reticulum</keyword>
<comment type="caution">
    <text evidence="15">The sequence shown here is derived from an EMBL/GenBank/DDBJ whole genome shotgun (WGS) entry which is preliminary data.</text>
</comment>
<evidence type="ECO:0000256" key="1">
    <source>
        <dbReference type="ARBA" id="ARBA00004141"/>
    </source>
</evidence>
<evidence type="ECO:0000256" key="2">
    <source>
        <dbReference type="ARBA" id="ARBA00005194"/>
    </source>
</evidence>
<organism evidence="15 16">
    <name type="scientific">Carpinus fangiana</name>
    <dbReference type="NCBI Taxonomy" id="176857"/>
    <lineage>
        <taxon>Eukaryota</taxon>
        <taxon>Viridiplantae</taxon>
        <taxon>Streptophyta</taxon>
        <taxon>Embryophyta</taxon>
        <taxon>Tracheophyta</taxon>
        <taxon>Spermatophyta</taxon>
        <taxon>Magnoliopsida</taxon>
        <taxon>eudicotyledons</taxon>
        <taxon>Gunneridae</taxon>
        <taxon>Pentapetalae</taxon>
        <taxon>rosids</taxon>
        <taxon>fabids</taxon>
        <taxon>Fagales</taxon>
        <taxon>Betulaceae</taxon>
        <taxon>Carpinus</taxon>
    </lineage>
</organism>
<comment type="catalytic activity">
    <reaction evidence="13 14">
        <text>a very-long-chain (3R)-3-hydroxyacyl-CoA = a very-long-chain (2E)-enoyl-CoA + H2O</text>
        <dbReference type="Rhea" id="RHEA:45812"/>
        <dbReference type="ChEBI" id="CHEBI:15377"/>
        <dbReference type="ChEBI" id="CHEBI:83728"/>
        <dbReference type="ChEBI" id="CHEBI:85440"/>
        <dbReference type="EC" id="4.2.1.134"/>
    </reaction>
</comment>
<gene>
    <name evidence="15" type="ORF">FH972_022762</name>
</gene>
<dbReference type="Pfam" id="PF04387">
    <property type="entry name" value="PTPLA"/>
    <property type="match status" value="1"/>
</dbReference>
<keyword evidence="9 14" id="KW-0443">Lipid metabolism</keyword>
<keyword evidence="6 14" id="KW-0812">Transmembrane</keyword>
<feature type="transmembrane region" description="Helical" evidence="14">
    <location>
        <begin position="95"/>
        <end position="114"/>
    </location>
</feature>
<reference evidence="15 16" key="1">
    <citation type="submission" date="2019-06" db="EMBL/GenBank/DDBJ databases">
        <title>A chromosomal-level reference genome of Carpinus fangiana (Coryloideae, Betulaceae).</title>
        <authorList>
            <person name="Yang X."/>
            <person name="Wang Z."/>
            <person name="Zhang L."/>
            <person name="Hao G."/>
            <person name="Liu J."/>
            <person name="Yang Y."/>
        </authorList>
    </citation>
    <scope>NUCLEOTIDE SEQUENCE [LARGE SCALE GENOMIC DNA]</scope>
    <source>
        <strain evidence="15">Cfa_2016G</strain>
        <tissue evidence="15">Leaf</tissue>
    </source>
</reference>
<dbReference type="PANTHER" id="PTHR11035:SF3">
    <property type="entry name" value="VERY-LONG-CHAIN (3R)-3-HYDROXYACYL-COA DEHYDRATASE"/>
    <property type="match status" value="1"/>
</dbReference>
<evidence type="ECO:0000256" key="11">
    <source>
        <dbReference type="ARBA" id="ARBA00023160"/>
    </source>
</evidence>
<feature type="transmembrane region" description="Helical" evidence="14">
    <location>
        <begin position="158"/>
        <end position="178"/>
    </location>
</feature>
<dbReference type="PANTHER" id="PTHR11035">
    <property type="entry name" value="VERY-LONG-CHAIN (3R)-3-HYDROXYACYL-COA DEHYDRATASE"/>
    <property type="match status" value="1"/>
</dbReference>
<dbReference type="GO" id="GO:0030497">
    <property type="term" value="P:fatty acid elongation"/>
    <property type="evidence" value="ECO:0007669"/>
    <property type="project" value="TreeGrafter"/>
</dbReference>
<comment type="subcellular location">
    <subcellularLocation>
        <location evidence="14">Endoplasmic reticulum membrane</location>
        <topology evidence="14">Multi-pass membrane protein</topology>
    </subcellularLocation>
    <subcellularLocation>
        <location evidence="1">Membrane</location>
        <topology evidence="1">Multi-pass membrane protein</topology>
    </subcellularLocation>
</comment>
<evidence type="ECO:0000256" key="3">
    <source>
        <dbReference type="ARBA" id="ARBA00007811"/>
    </source>
</evidence>
<dbReference type="OrthoDB" id="46988at2759"/>
<evidence type="ECO:0000256" key="7">
    <source>
        <dbReference type="ARBA" id="ARBA00022832"/>
    </source>
</evidence>
<evidence type="ECO:0000256" key="8">
    <source>
        <dbReference type="ARBA" id="ARBA00022989"/>
    </source>
</evidence>
<accession>A0A5N6KTI3</accession>
<feature type="transmembrane region" description="Helical" evidence="14">
    <location>
        <begin position="214"/>
        <end position="234"/>
    </location>
</feature>
<protein>
    <recommendedName>
        <fullName evidence="4 14">Very-long-chain (3R)-3-hydroxyacyl-CoA dehydratase</fullName>
        <ecNumber evidence="4 14">4.2.1.134</ecNumber>
    </recommendedName>
</protein>
<keyword evidence="10 14" id="KW-0472">Membrane</keyword>
<sequence length="253" mass="28213">MPPKEPQQTASRAAYTPQPVPNSRRYLIFYNAASLLAWSSILGRVILIVILAGLRHVYPSSGDFVKGVQTFALLEVVHSLVGMVRAPVLTTGLQVASRLFLVWGVVGLFGNDLLKGRSLGGFKIAKNAVGIEEYGAGWNQLAYFGMLVAWSVTECVRYSYFVFFLASGATGLGVPKFLNWARYNFFFVLYPLGISCECWLTYKAIPFAMKKDPIIAYIFIGTLVIYVPGSYILYSHMMAQRKRVMRGKRKVPN</sequence>
<dbReference type="GO" id="GO:0102158">
    <property type="term" value="F:very-long-chain (3R)-3-hydroxyacyl-CoA dehydratase activity"/>
    <property type="evidence" value="ECO:0007669"/>
    <property type="project" value="UniProtKB-EC"/>
</dbReference>
<dbReference type="UniPathway" id="UPA00094"/>
<evidence type="ECO:0000256" key="4">
    <source>
        <dbReference type="ARBA" id="ARBA00013122"/>
    </source>
</evidence>
<comment type="pathway">
    <text evidence="2 14">Lipid metabolism; fatty acid biosynthesis.</text>
</comment>
<keyword evidence="5 14" id="KW-0444">Lipid biosynthesis</keyword>
<keyword evidence="7 14" id="KW-0276">Fatty acid metabolism</keyword>
<dbReference type="Proteomes" id="UP000327013">
    <property type="component" value="Unassembled WGS sequence"/>
</dbReference>
<evidence type="ECO:0000313" key="15">
    <source>
        <dbReference type="EMBL" id="KAB8343172.1"/>
    </source>
</evidence>
<dbReference type="InterPro" id="IPR007482">
    <property type="entry name" value="Tyr_Pase-like_PTPLA"/>
</dbReference>
<evidence type="ECO:0000256" key="6">
    <source>
        <dbReference type="ARBA" id="ARBA00022692"/>
    </source>
</evidence>
<dbReference type="GO" id="GO:0005789">
    <property type="term" value="C:endoplasmic reticulum membrane"/>
    <property type="evidence" value="ECO:0007669"/>
    <property type="project" value="UniProtKB-SubCell"/>
</dbReference>
<name>A0A5N6KTI3_9ROSI</name>
<keyword evidence="12 14" id="KW-0456">Lyase</keyword>
<keyword evidence="11 14" id="KW-0275">Fatty acid biosynthesis</keyword>
<evidence type="ECO:0000256" key="13">
    <source>
        <dbReference type="ARBA" id="ARBA00036671"/>
    </source>
</evidence>
<comment type="similarity">
    <text evidence="3 14">Belongs to the very long-chain fatty acids dehydratase HACD family.</text>
</comment>
<dbReference type="GO" id="GO:0030148">
    <property type="term" value="P:sphingolipid biosynthetic process"/>
    <property type="evidence" value="ECO:0007669"/>
    <property type="project" value="TreeGrafter"/>
</dbReference>
<evidence type="ECO:0000256" key="5">
    <source>
        <dbReference type="ARBA" id="ARBA00022516"/>
    </source>
</evidence>
<dbReference type="GO" id="GO:0042761">
    <property type="term" value="P:very long-chain fatty acid biosynthetic process"/>
    <property type="evidence" value="ECO:0007669"/>
    <property type="project" value="TreeGrafter"/>
</dbReference>
<evidence type="ECO:0000313" key="16">
    <source>
        <dbReference type="Proteomes" id="UP000327013"/>
    </source>
</evidence>
<dbReference type="AlphaFoldDB" id="A0A5N6KTI3"/>
<evidence type="ECO:0000256" key="9">
    <source>
        <dbReference type="ARBA" id="ARBA00023098"/>
    </source>
</evidence>